<dbReference type="AlphaFoldDB" id="A0A9Q0E1X4"/>
<dbReference type="GO" id="GO:0072659">
    <property type="term" value="P:protein localization to plasma membrane"/>
    <property type="evidence" value="ECO:0007669"/>
    <property type="project" value="TreeGrafter"/>
</dbReference>
<dbReference type="Gene3D" id="2.30.30.40">
    <property type="entry name" value="SH3 Domains"/>
    <property type="match status" value="1"/>
</dbReference>
<dbReference type="EMBL" id="JANIIK010000048">
    <property type="protein sequence ID" value="KAJ3599182.1"/>
    <property type="molecule type" value="Genomic_DNA"/>
</dbReference>
<accession>A0A9Q0E1X4</accession>
<dbReference type="GO" id="GO:0007229">
    <property type="term" value="P:integrin-mediated signaling pathway"/>
    <property type="evidence" value="ECO:0007669"/>
    <property type="project" value="InterPro"/>
</dbReference>
<name>A0A9Q0E1X4_9TELE</name>
<keyword evidence="3" id="KW-1185">Reference proteome</keyword>
<feature type="compositionally biased region" description="Acidic residues" evidence="1">
    <location>
        <begin position="117"/>
        <end position="129"/>
    </location>
</feature>
<dbReference type="InterPro" id="IPR043443">
    <property type="entry name" value="FYB1/2-like"/>
</dbReference>
<evidence type="ECO:0000313" key="2">
    <source>
        <dbReference type="EMBL" id="KAJ3599182.1"/>
    </source>
</evidence>
<dbReference type="PANTHER" id="PTHR16830:SF20">
    <property type="entry name" value="SI:CH211-188C16.1-RELATED"/>
    <property type="match status" value="1"/>
</dbReference>
<feature type="compositionally biased region" description="Polar residues" evidence="1">
    <location>
        <begin position="131"/>
        <end position="149"/>
    </location>
</feature>
<dbReference type="PANTHER" id="PTHR16830">
    <property type="entry name" value="SH2 CONTAINING ADAPTOR PRAM-1 RELATED"/>
    <property type="match status" value="1"/>
</dbReference>
<evidence type="ECO:0008006" key="4">
    <source>
        <dbReference type="Google" id="ProtNLM"/>
    </source>
</evidence>
<evidence type="ECO:0000313" key="3">
    <source>
        <dbReference type="Proteomes" id="UP001148018"/>
    </source>
</evidence>
<comment type="caution">
    <text evidence="2">The sequence shown here is derived from an EMBL/GenBank/DDBJ whole genome shotgun (WGS) entry which is preliminary data.</text>
</comment>
<dbReference type="GO" id="GO:0005886">
    <property type="term" value="C:plasma membrane"/>
    <property type="evidence" value="ECO:0007669"/>
    <property type="project" value="InterPro"/>
</dbReference>
<gene>
    <name evidence="2" type="ORF">NHX12_033145</name>
</gene>
<proteinExistence type="predicted"/>
<dbReference type="SUPFAM" id="SSF50044">
    <property type="entry name" value="SH3-domain"/>
    <property type="match status" value="1"/>
</dbReference>
<evidence type="ECO:0000256" key="1">
    <source>
        <dbReference type="SAM" id="MobiDB-lite"/>
    </source>
</evidence>
<protein>
    <recommendedName>
        <fullName evidence="4">SH3 domain-containing protein</fullName>
    </recommendedName>
</protein>
<feature type="region of interest" description="Disordered" evidence="1">
    <location>
        <begin position="193"/>
        <end position="256"/>
    </location>
</feature>
<feature type="region of interest" description="Disordered" evidence="1">
    <location>
        <begin position="81"/>
        <end position="150"/>
    </location>
</feature>
<dbReference type="FunFam" id="2.30.30.40:FF:000307">
    <property type="entry name" value="Predicted protein"/>
    <property type="match status" value="1"/>
</dbReference>
<reference evidence="2" key="1">
    <citation type="submission" date="2022-07" db="EMBL/GenBank/DDBJ databases">
        <title>Chromosome-level genome of Muraenolepis orangiensis.</title>
        <authorList>
            <person name="Kim J."/>
        </authorList>
    </citation>
    <scope>NUCLEOTIDE SEQUENCE</scope>
    <source>
        <strain evidence="2">KU_S4_2022</strain>
        <tissue evidence="2">Muscle</tissue>
    </source>
</reference>
<dbReference type="InterPro" id="IPR036028">
    <property type="entry name" value="SH3-like_dom_sf"/>
</dbReference>
<dbReference type="GO" id="GO:0050852">
    <property type="term" value="P:T cell receptor signaling pathway"/>
    <property type="evidence" value="ECO:0007669"/>
    <property type="project" value="TreeGrafter"/>
</dbReference>
<sequence>MKKKFNITGREEAMYQAVVTVTTKARKYDLPATSGDHISIIRTNNCPKGKWLARDHGNSYGYIAVDHLELDIKEMMEMGKRTTHHNSTTQHLDPVEDGTTDSRHSNDYPLSTGSFTDDSEEWTGDEEDPLSPTQSGDVFSPQGHTQTHSMPEIGTTELSVVHQHSHSDISTEDLPSQARHEALQKLATFFHPPKPVVEEEPAASAQEEPRHAVADEETDSKPQSGATGASEGGMADMLILPPPDLYADTEPGPSSL</sequence>
<dbReference type="Proteomes" id="UP001148018">
    <property type="component" value="Unassembled WGS sequence"/>
</dbReference>
<organism evidence="2 3">
    <name type="scientific">Muraenolepis orangiensis</name>
    <name type="common">Patagonian moray cod</name>
    <dbReference type="NCBI Taxonomy" id="630683"/>
    <lineage>
        <taxon>Eukaryota</taxon>
        <taxon>Metazoa</taxon>
        <taxon>Chordata</taxon>
        <taxon>Craniata</taxon>
        <taxon>Vertebrata</taxon>
        <taxon>Euteleostomi</taxon>
        <taxon>Actinopterygii</taxon>
        <taxon>Neopterygii</taxon>
        <taxon>Teleostei</taxon>
        <taxon>Neoteleostei</taxon>
        <taxon>Acanthomorphata</taxon>
        <taxon>Zeiogadaria</taxon>
        <taxon>Gadariae</taxon>
        <taxon>Gadiformes</taxon>
        <taxon>Muraenolepidoidei</taxon>
        <taxon>Muraenolepididae</taxon>
        <taxon>Muraenolepis</taxon>
    </lineage>
</organism>
<dbReference type="OrthoDB" id="5986624at2759"/>